<protein>
    <submittedName>
        <fullName evidence="1">Uncharacterized protein</fullName>
    </submittedName>
</protein>
<organism evidence="1 2">
    <name type="scientific">Salmonella phage vB_SnwM_CGG4-1</name>
    <dbReference type="NCBI Taxonomy" id="1815631"/>
    <lineage>
        <taxon>Viruses</taxon>
        <taxon>Duplodnaviria</taxon>
        <taxon>Heunggongvirae</taxon>
        <taxon>Uroviricota</taxon>
        <taxon>Caudoviricetes</taxon>
        <taxon>Pantevenvirales</taxon>
        <taxon>Straboviridae</taxon>
        <taxon>Tevenvirinae</taxon>
        <taxon>Gelderlandvirus</taxon>
        <taxon>Gelderlandvirus cgg41</taxon>
    </lineage>
</organism>
<accession>A0A1B0VVH2</accession>
<reference evidence="2" key="1">
    <citation type="submission" date="2016-03" db="EMBL/GenBank/DDBJ databases">
        <authorList>
            <person name="Cucic S."/>
            <person name="Anany H."/>
            <person name="Brovko L."/>
            <person name="Kropinski A.M."/>
            <person name="Griffiths M.W."/>
        </authorList>
    </citation>
    <scope>NUCLEOTIDE SEQUENCE [LARGE SCALE GENOMIC DNA]</scope>
</reference>
<sequence>MTKEQKHNILQMVDDIIDLEKDMSFEINSDYGDAETYYQLSDKLTKAENALEQYLENLVKEL</sequence>
<evidence type="ECO:0000313" key="2">
    <source>
        <dbReference type="Proteomes" id="UP000204511"/>
    </source>
</evidence>
<dbReference type="KEGG" id="vg:29060284"/>
<dbReference type="RefSeq" id="YP_009286467.1">
    <property type="nucleotide sequence ID" value="NC_031065.1"/>
</dbReference>
<keyword evidence="2" id="KW-1185">Reference proteome</keyword>
<dbReference type="InterPro" id="IPR055861">
    <property type="entry name" value="DUF7438"/>
</dbReference>
<dbReference type="Proteomes" id="UP000204511">
    <property type="component" value="Genome"/>
</dbReference>
<gene>
    <name evidence="1" type="ORF">CGG41_100</name>
</gene>
<dbReference type="EMBL" id="KU867307">
    <property type="protein sequence ID" value="ANA49455.1"/>
    <property type="molecule type" value="Genomic_DNA"/>
</dbReference>
<dbReference type="OrthoDB" id="27894at10239"/>
<evidence type="ECO:0000313" key="1">
    <source>
        <dbReference type="EMBL" id="ANA49455.1"/>
    </source>
</evidence>
<dbReference type="Pfam" id="PF24219">
    <property type="entry name" value="DUF7438"/>
    <property type="match status" value="1"/>
</dbReference>
<dbReference type="GeneID" id="29060284"/>
<proteinExistence type="predicted"/>
<name>A0A1B0VVH2_9CAUD</name>